<accession>A0AA42W212</accession>
<dbReference type="InterPro" id="IPR018958">
    <property type="entry name" value="Knr4/Smi1-like_dom"/>
</dbReference>
<evidence type="ECO:0000313" key="3">
    <source>
        <dbReference type="Proteomes" id="UP001161294"/>
    </source>
</evidence>
<dbReference type="Pfam" id="PF09346">
    <property type="entry name" value="SMI1_KNR4"/>
    <property type="match status" value="1"/>
</dbReference>
<dbReference type="RefSeq" id="WP_279810919.1">
    <property type="nucleotide sequence ID" value="NZ_JAOCGP010000013.1"/>
</dbReference>
<evidence type="ECO:0000259" key="1">
    <source>
        <dbReference type="Pfam" id="PF09346"/>
    </source>
</evidence>
<proteinExistence type="predicted"/>
<dbReference type="EMBL" id="JAOCJW010000017">
    <property type="protein sequence ID" value="MDH2005857.1"/>
    <property type="molecule type" value="Genomic_DNA"/>
</dbReference>
<dbReference type="AlphaFoldDB" id="A0AA42W212"/>
<gene>
    <name evidence="2" type="ORF">N5J23_09915</name>
</gene>
<comment type="caution">
    <text evidence="2">The sequence shown here is derived from an EMBL/GenBank/DDBJ whole genome shotgun (WGS) entry which is preliminary data.</text>
</comment>
<organism evidence="2 3">
    <name type="scientific">Comamonas aquatica</name>
    <dbReference type="NCBI Taxonomy" id="225991"/>
    <lineage>
        <taxon>Bacteria</taxon>
        <taxon>Pseudomonadati</taxon>
        <taxon>Pseudomonadota</taxon>
        <taxon>Betaproteobacteria</taxon>
        <taxon>Burkholderiales</taxon>
        <taxon>Comamonadaceae</taxon>
        <taxon>Comamonas</taxon>
    </lineage>
</organism>
<dbReference type="Proteomes" id="UP001161294">
    <property type="component" value="Unassembled WGS sequence"/>
</dbReference>
<protein>
    <submittedName>
        <fullName evidence="2">SMI1/KNR4 family protein</fullName>
    </submittedName>
</protein>
<evidence type="ECO:0000313" key="2">
    <source>
        <dbReference type="EMBL" id="MDH2005857.1"/>
    </source>
</evidence>
<name>A0AA42W212_9BURK</name>
<reference evidence="2" key="1">
    <citation type="submission" date="2022-09" db="EMBL/GenBank/DDBJ databases">
        <title>Intensive care unit water sources are persistently colonized with multi-drug resistant bacteria and are the site of extensive horizontal gene transfer of antibiotic resistance genes.</title>
        <authorList>
            <person name="Diorio-Toth L."/>
        </authorList>
    </citation>
    <scope>NUCLEOTIDE SEQUENCE</scope>
    <source>
        <strain evidence="2">GD03686</strain>
    </source>
</reference>
<sequence>MQILNDLPALVQALPQRAATDWVDLPAALHRHLSSAAQTDPGAILLQPGARCLVRAGADAPRMGYVPWLPVAVLCQMDWSQPLPQLLQAELGHSQRFAPQDAVIWADAQVPAPHWPGRPGDAPQRLQFWHLGLQAHAWMAMQVCQPTPISRAALRVCEWRLGCPLPPALRDDWLHLGVQDWAEGLLAAAWEGQAPGRDWAAIGPVQVVFPGVMDIVAMADPQDAATLRAGIADLVAFGDDLGNGKLWCFSRTDGAVWYLDHDSAPLLTRVLDDVGDYLDALALMALCTAQATAQGRDDGDAQAEAWLSARWGPAMVRKWMY</sequence>
<feature type="domain" description="Knr4/Smi1-like" evidence="1">
    <location>
        <begin position="148"/>
        <end position="279"/>
    </location>
</feature>